<dbReference type="InterPro" id="IPR011991">
    <property type="entry name" value="ArsR-like_HTH"/>
</dbReference>
<dbReference type="EMBL" id="QAYG01000004">
    <property type="protein sequence ID" value="PTW60549.1"/>
    <property type="molecule type" value="Genomic_DNA"/>
</dbReference>
<evidence type="ECO:0000256" key="2">
    <source>
        <dbReference type="ARBA" id="ARBA00023125"/>
    </source>
</evidence>
<evidence type="ECO:0000256" key="1">
    <source>
        <dbReference type="ARBA" id="ARBA00023015"/>
    </source>
</evidence>
<organism evidence="5 6">
    <name type="scientific">Breoghania corrubedonensis</name>
    <dbReference type="NCBI Taxonomy" id="665038"/>
    <lineage>
        <taxon>Bacteria</taxon>
        <taxon>Pseudomonadati</taxon>
        <taxon>Pseudomonadota</taxon>
        <taxon>Alphaproteobacteria</taxon>
        <taxon>Hyphomicrobiales</taxon>
        <taxon>Stappiaceae</taxon>
        <taxon>Breoghania</taxon>
    </lineage>
</organism>
<dbReference type="InterPro" id="IPR000485">
    <property type="entry name" value="AsnC-type_HTH_dom"/>
</dbReference>
<keyword evidence="1" id="KW-0805">Transcription regulation</keyword>
<keyword evidence="6" id="KW-1185">Reference proteome</keyword>
<dbReference type="PANTHER" id="PTHR30154:SF17">
    <property type="entry name" value="DNA-BINDING TRANSCRIPTIONAL ACTIVATOR DECR"/>
    <property type="match status" value="1"/>
</dbReference>
<keyword evidence="2" id="KW-0238">DNA-binding</keyword>
<dbReference type="PROSITE" id="PS00519">
    <property type="entry name" value="HTH_ASNC_1"/>
    <property type="match status" value="1"/>
</dbReference>
<dbReference type="Proteomes" id="UP000244081">
    <property type="component" value="Unassembled WGS sequence"/>
</dbReference>
<dbReference type="InterPro" id="IPR019887">
    <property type="entry name" value="Tscrpt_reg_AsnC/Lrp_C"/>
</dbReference>
<comment type="caution">
    <text evidence="5">The sequence shown here is derived from an EMBL/GenBank/DDBJ whole genome shotgun (WGS) entry which is preliminary data.</text>
</comment>
<dbReference type="PROSITE" id="PS50956">
    <property type="entry name" value="HTH_ASNC_2"/>
    <property type="match status" value="1"/>
</dbReference>
<dbReference type="SUPFAM" id="SSF46785">
    <property type="entry name" value="Winged helix' DNA-binding domain"/>
    <property type="match status" value="1"/>
</dbReference>
<dbReference type="InterPro" id="IPR019888">
    <property type="entry name" value="Tscrpt_reg_AsnC-like"/>
</dbReference>
<dbReference type="Pfam" id="PF13412">
    <property type="entry name" value="HTH_24"/>
    <property type="match status" value="1"/>
</dbReference>
<dbReference type="Gene3D" id="1.10.10.10">
    <property type="entry name" value="Winged helix-like DNA-binding domain superfamily/Winged helix DNA-binding domain"/>
    <property type="match status" value="1"/>
</dbReference>
<reference evidence="5 6" key="1">
    <citation type="submission" date="2018-04" db="EMBL/GenBank/DDBJ databases">
        <title>Genomic Encyclopedia of Archaeal and Bacterial Type Strains, Phase II (KMG-II): from individual species to whole genera.</title>
        <authorList>
            <person name="Goeker M."/>
        </authorList>
    </citation>
    <scope>NUCLEOTIDE SEQUENCE [LARGE SCALE GENOMIC DNA]</scope>
    <source>
        <strain evidence="5 6">DSM 23382</strain>
    </source>
</reference>
<dbReference type="InterPro" id="IPR036390">
    <property type="entry name" value="WH_DNA-bd_sf"/>
</dbReference>
<evidence type="ECO:0000259" key="4">
    <source>
        <dbReference type="PROSITE" id="PS50956"/>
    </source>
</evidence>
<dbReference type="SUPFAM" id="SSF54909">
    <property type="entry name" value="Dimeric alpha+beta barrel"/>
    <property type="match status" value="1"/>
</dbReference>
<protein>
    <submittedName>
        <fullName evidence="5">AsnC family transcriptional regulator</fullName>
    </submittedName>
</protein>
<dbReference type="OrthoDB" id="9812082at2"/>
<dbReference type="RefSeq" id="WP_107990153.1">
    <property type="nucleotide sequence ID" value="NZ_QAYG01000004.1"/>
</dbReference>
<dbReference type="SMART" id="SM00344">
    <property type="entry name" value="HTH_ASNC"/>
    <property type="match status" value="1"/>
</dbReference>
<evidence type="ECO:0000313" key="5">
    <source>
        <dbReference type="EMBL" id="PTW60549.1"/>
    </source>
</evidence>
<accession>A0A2T5V9W1</accession>
<dbReference type="InterPro" id="IPR036388">
    <property type="entry name" value="WH-like_DNA-bd_sf"/>
</dbReference>
<evidence type="ECO:0000256" key="3">
    <source>
        <dbReference type="ARBA" id="ARBA00023163"/>
    </source>
</evidence>
<name>A0A2T5V9W1_9HYPH</name>
<dbReference type="GO" id="GO:0006355">
    <property type="term" value="P:regulation of DNA-templated transcription"/>
    <property type="evidence" value="ECO:0007669"/>
    <property type="project" value="UniProtKB-ARBA"/>
</dbReference>
<dbReference type="PRINTS" id="PR00033">
    <property type="entry name" value="HTHASNC"/>
</dbReference>
<sequence>MSAKIDKIDQRILGELQKNSARSQRELAEAVGLSQNALWRRLKALESDGIIEGYGARVRPDAVGMQLLVFVMVRTRNHSSDWLKTFRAHIESISEIVGFYRISGNYDYLLKIATSDMNSYDQVYQKIIEKMELEAVTSYFTMETIFDNRPPRF</sequence>
<dbReference type="CDD" id="cd00090">
    <property type="entry name" value="HTH_ARSR"/>
    <property type="match status" value="1"/>
</dbReference>
<dbReference type="Pfam" id="PF01037">
    <property type="entry name" value="AsnC_trans_reg"/>
    <property type="match status" value="1"/>
</dbReference>
<keyword evidence="3" id="KW-0804">Transcription</keyword>
<dbReference type="GO" id="GO:0043565">
    <property type="term" value="F:sequence-specific DNA binding"/>
    <property type="evidence" value="ECO:0007669"/>
    <property type="project" value="InterPro"/>
</dbReference>
<dbReference type="Gene3D" id="3.30.70.920">
    <property type="match status" value="1"/>
</dbReference>
<dbReference type="GO" id="GO:0005829">
    <property type="term" value="C:cytosol"/>
    <property type="evidence" value="ECO:0007669"/>
    <property type="project" value="TreeGrafter"/>
</dbReference>
<dbReference type="AlphaFoldDB" id="A0A2T5V9W1"/>
<proteinExistence type="predicted"/>
<dbReference type="GO" id="GO:0043200">
    <property type="term" value="P:response to amino acid"/>
    <property type="evidence" value="ECO:0007669"/>
    <property type="project" value="TreeGrafter"/>
</dbReference>
<gene>
    <name evidence="5" type="ORF">C8N35_104174</name>
</gene>
<dbReference type="InterPro" id="IPR019885">
    <property type="entry name" value="Tscrpt_reg_HTH_AsnC-type_CS"/>
</dbReference>
<dbReference type="InterPro" id="IPR011008">
    <property type="entry name" value="Dimeric_a/b-barrel"/>
</dbReference>
<evidence type="ECO:0000313" key="6">
    <source>
        <dbReference type="Proteomes" id="UP000244081"/>
    </source>
</evidence>
<feature type="domain" description="HTH asnC-type" evidence="4">
    <location>
        <begin position="5"/>
        <end position="66"/>
    </location>
</feature>
<dbReference type="PANTHER" id="PTHR30154">
    <property type="entry name" value="LEUCINE-RESPONSIVE REGULATORY PROTEIN"/>
    <property type="match status" value="1"/>
</dbReference>